<dbReference type="AlphaFoldDB" id="A0A8T0JB21"/>
<dbReference type="Proteomes" id="UP000822688">
    <property type="component" value="Chromosome 1"/>
</dbReference>
<keyword evidence="3" id="KW-1185">Reference proteome</keyword>
<feature type="region of interest" description="Disordered" evidence="1">
    <location>
        <begin position="88"/>
        <end position="109"/>
    </location>
</feature>
<protein>
    <submittedName>
        <fullName evidence="2">Uncharacterized protein</fullName>
    </submittedName>
</protein>
<sequence>MHPHRHSQCPIPTTHHIPPQHNKVLHLDRPQMHPKLTTTKSPNATNSRIPHTPQTIQQLVPSRLNPDANPTNAPLELRGILPVAIHSFHSPLNPTQKQKQPENPTHNTNPQVIPLLQVPIFQLHHLEQQ</sequence>
<organism evidence="2 3">
    <name type="scientific">Ceratodon purpureus</name>
    <name type="common">Fire moss</name>
    <name type="synonym">Dicranum purpureum</name>
    <dbReference type="NCBI Taxonomy" id="3225"/>
    <lineage>
        <taxon>Eukaryota</taxon>
        <taxon>Viridiplantae</taxon>
        <taxon>Streptophyta</taxon>
        <taxon>Embryophyta</taxon>
        <taxon>Bryophyta</taxon>
        <taxon>Bryophytina</taxon>
        <taxon>Bryopsida</taxon>
        <taxon>Dicranidae</taxon>
        <taxon>Pseudoditrichales</taxon>
        <taxon>Ditrichaceae</taxon>
        <taxon>Ceratodon</taxon>
    </lineage>
</organism>
<accession>A0A8T0JB21</accession>
<evidence type="ECO:0000313" key="2">
    <source>
        <dbReference type="EMBL" id="KAG0593110.1"/>
    </source>
</evidence>
<gene>
    <name evidence="2" type="ORF">KC19_1G305500</name>
</gene>
<name>A0A8T0JB21_CERPU</name>
<feature type="compositionally biased region" description="Polar residues" evidence="1">
    <location>
        <begin position="90"/>
        <end position="109"/>
    </location>
</feature>
<feature type="compositionally biased region" description="Polar residues" evidence="1">
    <location>
        <begin position="36"/>
        <end position="53"/>
    </location>
</feature>
<evidence type="ECO:0000313" key="3">
    <source>
        <dbReference type="Proteomes" id="UP000822688"/>
    </source>
</evidence>
<evidence type="ECO:0000256" key="1">
    <source>
        <dbReference type="SAM" id="MobiDB-lite"/>
    </source>
</evidence>
<feature type="compositionally biased region" description="Low complexity" evidence="1">
    <location>
        <begin position="10"/>
        <end position="19"/>
    </location>
</feature>
<dbReference type="EMBL" id="CM026421">
    <property type="protein sequence ID" value="KAG0593110.1"/>
    <property type="molecule type" value="Genomic_DNA"/>
</dbReference>
<feature type="region of interest" description="Disordered" evidence="1">
    <location>
        <begin position="1"/>
        <end position="53"/>
    </location>
</feature>
<reference evidence="2" key="1">
    <citation type="submission" date="2020-06" db="EMBL/GenBank/DDBJ databases">
        <title>WGS assembly of Ceratodon purpureus strain R40.</title>
        <authorList>
            <person name="Carey S.B."/>
            <person name="Jenkins J."/>
            <person name="Shu S."/>
            <person name="Lovell J.T."/>
            <person name="Sreedasyam A."/>
            <person name="Maumus F."/>
            <person name="Tiley G.P."/>
            <person name="Fernandez-Pozo N."/>
            <person name="Barry K."/>
            <person name="Chen C."/>
            <person name="Wang M."/>
            <person name="Lipzen A."/>
            <person name="Daum C."/>
            <person name="Saski C.A."/>
            <person name="Payton A.C."/>
            <person name="Mcbreen J.C."/>
            <person name="Conrad R.E."/>
            <person name="Kollar L.M."/>
            <person name="Olsson S."/>
            <person name="Huttunen S."/>
            <person name="Landis J.B."/>
            <person name="Wickett N.J."/>
            <person name="Johnson M.G."/>
            <person name="Rensing S.A."/>
            <person name="Grimwood J."/>
            <person name="Schmutz J."/>
            <person name="Mcdaniel S.F."/>
        </authorList>
    </citation>
    <scope>NUCLEOTIDE SEQUENCE</scope>
    <source>
        <strain evidence="2">R40</strain>
    </source>
</reference>
<comment type="caution">
    <text evidence="2">The sequence shown here is derived from an EMBL/GenBank/DDBJ whole genome shotgun (WGS) entry which is preliminary data.</text>
</comment>
<proteinExistence type="predicted"/>